<keyword evidence="2" id="KW-1185">Reference proteome</keyword>
<name>W9SS52_9ROSA</name>
<accession>W9SS52</accession>
<evidence type="ECO:0000313" key="2">
    <source>
        <dbReference type="Proteomes" id="UP000030645"/>
    </source>
</evidence>
<dbReference type="AlphaFoldDB" id="W9SS52"/>
<dbReference type="Proteomes" id="UP000030645">
    <property type="component" value="Unassembled WGS sequence"/>
</dbReference>
<protein>
    <recommendedName>
        <fullName evidence="3">F-box associated domain-containing protein</fullName>
    </recommendedName>
</protein>
<evidence type="ECO:0008006" key="3">
    <source>
        <dbReference type="Google" id="ProtNLM"/>
    </source>
</evidence>
<sequence length="173" mass="20054">MNDAVLTPSGRDQRLQVGASYEAVIWLEEQSGGIFTEKQFLEIGLRQCFGRSESSRAVLNNVVRWCGTLKREAEYKPLAIVGFDLVDEVFTDIIRIPASLAYRKSRYCFHRCCVVKDCLSMAAMFEEDHSLELWVVKEYGVEGSWTKQYCFNLFHVSFDIIVRNRLKWRAHIT</sequence>
<evidence type="ECO:0000313" key="1">
    <source>
        <dbReference type="EMBL" id="EXC24186.1"/>
    </source>
</evidence>
<organism evidence="1 2">
    <name type="scientific">Morus notabilis</name>
    <dbReference type="NCBI Taxonomy" id="981085"/>
    <lineage>
        <taxon>Eukaryota</taxon>
        <taxon>Viridiplantae</taxon>
        <taxon>Streptophyta</taxon>
        <taxon>Embryophyta</taxon>
        <taxon>Tracheophyta</taxon>
        <taxon>Spermatophyta</taxon>
        <taxon>Magnoliopsida</taxon>
        <taxon>eudicotyledons</taxon>
        <taxon>Gunneridae</taxon>
        <taxon>Pentapetalae</taxon>
        <taxon>rosids</taxon>
        <taxon>fabids</taxon>
        <taxon>Rosales</taxon>
        <taxon>Moraceae</taxon>
        <taxon>Moreae</taxon>
        <taxon>Morus</taxon>
    </lineage>
</organism>
<gene>
    <name evidence="1" type="ORF">L484_015205</name>
</gene>
<proteinExistence type="predicted"/>
<reference evidence="2" key="1">
    <citation type="submission" date="2013-01" db="EMBL/GenBank/DDBJ databases">
        <title>Draft Genome Sequence of a Mulberry Tree, Morus notabilis C.K. Schneid.</title>
        <authorList>
            <person name="He N."/>
            <person name="Zhao S."/>
        </authorList>
    </citation>
    <scope>NUCLEOTIDE SEQUENCE</scope>
</reference>
<dbReference type="EMBL" id="KE346013">
    <property type="protein sequence ID" value="EXC24186.1"/>
    <property type="molecule type" value="Genomic_DNA"/>
</dbReference>